<evidence type="ECO:0000256" key="2">
    <source>
        <dbReference type="ARBA" id="ARBA00009997"/>
    </source>
</evidence>
<dbReference type="SUPFAM" id="SSF142823">
    <property type="entry name" value="ComB-like"/>
    <property type="match status" value="1"/>
</dbReference>
<keyword evidence="6 8" id="KW-0460">Magnesium</keyword>
<organism evidence="9 10">
    <name type="scientific">Desulfocucumis palustris</name>
    <dbReference type="NCBI Taxonomy" id="1898651"/>
    <lineage>
        <taxon>Bacteria</taxon>
        <taxon>Bacillati</taxon>
        <taxon>Bacillota</taxon>
        <taxon>Clostridia</taxon>
        <taxon>Eubacteriales</taxon>
        <taxon>Desulfocucumaceae</taxon>
        <taxon>Desulfocucumis</taxon>
    </lineage>
</organism>
<dbReference type="InterPro" id="IPR005238">
    <property type="entry name" value="ComB-like"/>
</dbReference>
<dbReference type="EC" id="3.1.3.71" evidence="3 8"/>
<dbReference type="PANTHER" id="PTHR37311">
    <property type="entry name" value="2-PHOSPHOSULFOLACTATE PHOSPHATASE-RELATED"/>
    <property type="match status" value="1"/>
</dbReference>
<dbReference type="GO" id="GO:0050532">
    <property type="term" value="F:2-phosphosulfolactate phosphatase activity"/>
    <property type="evidence" value="ECO:0007669"/>
    <property type="project" value="UniProtKB-UniRule"/>
</dbReference>
<evidence type="ECO:0000256" key="1">
    <source>
        <dbReference type="ARBA" id="ARBA00001946"/>
    </source>
</evidence>
<evidence type="ECO:0000313" key="9">
    <source>
        <dbReference type="EMBL" id="GBF32272.1"/>
    </source>
</evidence>
<gene>
    <name evidence="8" type="primary">comB</name>
    <name evidence="9" type="ORF">DCCM_0466</name>
</gene>
<comment type="caution">
    <text evidence="9">The sequence shown here is derived from an EMBL/GenBank/DDBJ whole genome shotgun (WGS) entry which is preliminary data.</text>
</comment>
<dbReference type="Pfam" id="PF04029">
    <property type="entry name" value="2-ph_phosp"/>
    <property type="match status" value="1"/>
</dbReference>
<dbReference type="GO" id="GO:0050545">
    <property type="term" value="F:sulfopyruvate decarboxylase activity"/>
    <property type="evidence" value="ECO:0007669"/>
    <property type="project" value="TreeGrafter"/>
</dbReference>
<comment type="similarity">
    <text evidence="2 8">Belongs to the ComB family.</text>
</comment>
<dbReference type="Proteomes" id="UP000239549">
    <property type="component" value="Unassembled WGS sequence"/>
</dbReference>
<evidence type="ECO:0000256" key="4">
    <source>
        <dbReference type="ARBA" id="ARBA00021948"/>
    </source>
</evidence>
<evidence type="ECO:0000256" key="6">
    <source>
        <dbReference type="ARBA" id="ARBA00022842"/>
    </source>
</evidence>
<evidence type="ECO:0000313" key="10">
    <source>
        <dbReference type="Proteomes" id="UP000239549"/>
    </source>
</evidence>
<dbReference type="HAMAP" id="MF_00490">
    <property type="entry name" value="ComB"/>
    <property type="match status" value="1"/>
</dbReference>
<dbReference type="GO" id="GO:0000287">
    <property type="term" value="F:magnesium ion binding"/>
    <property type="evidence" value="ECO:0007669"/>
    <property type="project" value="UniProtKB-UniRule"/>
</dbReference>
<evidence type="ECO:0000256" key="3">
    <source>
        <dbReference type="ARBA" id="ARBA00012953"/>
    </source>
</evidence>
<dbReference type="RefSeq" id="WP_104370821.1">
    <property type="nucleotide sequence ID" value="NZ_BFAV01000019.1"/>
</dbReference>
<dbReference type="EMBL" id="BFAV01000019">
    <property type="protein sequence ID" value="GBF32272.1"/>
    <property type="molecule type" value="Genomic_DNA"/>
</dbReference>
<evidence type="ECO:0000256" key="5">
    <source>
        <dbReference type="ARBA" id="ARBA00022801"/>
    </source>
</evidence>
<keyword evidence="10" id="KW-1185">Reference proteome</keyword>
<dbReference type="OrthoDB" id="4913at2"/>
<keyword evidence="5 8" id="KW-0378">Hydrolase</keyword>
<accession>A0A2L2X8E4</accession>
<dbReference type="AlphaFoldDB" id="A0A2L2X8E4"/>
<evidence type="ECO:0000256" key="8">
    <source>
        <dbReference type="HAMAP-Rule" id="MF_00490"/>
    </source>
</evidence>
<dbReference type="FunFam" id="3.90.1560.10:FF:000001">
    <property type="entry name" value="Probable 2-phosphosulfolactate phosphatase"/>
    <property type="match status" value="1"/>
</dbReference>
<sequence>MLIEVIAAAKHIPDHDLTGKTAVVFDVLRATSTITTALANGCLGIFPVVSVEEARSLAAEPQKKINNAHPGIMLLAGERGGQKIPFFPHGNSPLEYTPQVVTGNYLVLTTSNGTRAISGAARASDIFIAGMLNAKATALAAAKKGKDIVLICAGTADKFSLEDTLAAGFVIQELLQLKPSLADSATGALRIAQHYAREPIRAFYDSRHGQKLLRLGLEEDIKWCARLNMYDFTSRYKDGKIELYR</sequence>
<dbReference type="Gene3D" id="3.90.1560.10">
    <property type="entry name" value="ComB-like"/>
    <property type="match status" value="1"/>
</dbReference>
<dbReference type="InterPro" id="IPR036702">
    <property type="entry name" value="ComB-like_sf"/>
</dbReference>
<evidence type="ECO:0000256" key="7">
    <source>
        <dbReference type="ARBA" id="ARBA00033711"/>
    </source>
</evidence>
<proteinExistence type="inferred from homology"/>
<name>A0A2L2X8E4_9FIRM</name>
<dbReference type="PANTHER" id="PTHR37311:SF1">
    <property type="entry name" value="2-PHOSPHOSULFOLACTATE PHOSPHATASE-RELATED"/>
    <property type="match status" value="1"/>
</dbReference>
<reference evidence="10" key="1">
    <citation type="submission" date="2018-02" db="EMBL/GenBank/DDBJ databases">
        <title>Genome sequence of Desulfocucumis palustris strain NAW-5.</title>
        <authorList>
            <person name="Watanabe M."/>
            <person name="Kojima H."/>
            <person name="Fukui M."/>
        </authorList>
    </citation>
    <scope>NUCLEOTIDE SEQUENCE [LARGE SCALE GENOMIC DNA]</scope>
    <source>
        <strain evidence="10">NAW-5</strain>
    </source>
</reference>
<comment type="cofactor">
    <cofactor evidence="1 8">
        <name>Mg(2+)</name>
        <dbReference type="ChEBI" id="CHEBI:18420"/>
    </cofactor>
</comment>
<comment type="catalytic activity">
    <reaction evidence="7 8">
        <text>(2R)-O-phospho-3-sulfolactate + H2O = (2R)-3-sulfolactate + phosphate</text>
        <dbReference type="Rhea" id="RHEA:23416"/>
        <dbReference type="ChEBI" id="CHEBI:15377"/>
        <dbReference type="ChEBI" id="CHEBI:15597"/>
        <dbReference type="ChEBI" id="CHEBI:43474"/>
        <dbReference type="ChEBI" id="CHEBI:58738"/>
        <dbReference type="EC" id="3.1.3.71"/>
    </reaction>
</comment>
<protein>
    <recommendedName>
        <fullName evidence="4 8">Probable 2-phosphosulfolactate phosphatase</fullName>
        <ecNumber evidence="3 8">3.1.3.71</ecNumber>
    </recommendedName>
</protein>